<dbReference type="Pfam" id="PF15902">
    <property type="entry name" value="Sortilin-Vps10"/>
    <property type="match status" value="1"/>
</dbReference>
<dbReference type="PANTHER" id="PTHR43739:SF5">
    <property type="entry name" value="EXO-ALPHA-SIALIDASE"/>
    <property type="match status" value="1"/>
</dbReference>
<evidence type="ECO:0000313" key="5">
    <source>
        <dbReference type="Proteomes" id="UP000006844"/>
    </source>
</evidence>
<name>E8V8C6_TERSS</name>
<dbReference type="InterPro" id="IPR015943">
    <property type="entry name" value="WD40/YVTN_repeat-like_dom_sf"/>
</dbReference>
<keyword evidence="1" id="KW-0677">Repeat</keyword>
<dbReference type="PANTHER" id="PTHR43739">
    <property type="entry name" value="XYLOGLUCANASE (EUROFUNG)"/>
    <property type="match status" value="1"/>
</dbReference>
<dbReference type="AlphaFoldDB" id="E8V8C6"/>
<gene>
    <name evidence="4" type="ordered locus">AciPR4_0996</name>
</gene>
<feature type="domain" description="Sortilin N-terminal" evidence="3">
    <location>
        <begin position="63"/>
        <end position="169"/>
    </location>
</feature>
<dbReference type="eggNOG" id="COG4447">
    <property type="taxonomic scope" value="Bacteria"/>
</dbReference>
<feature type="chain" id="PRO_5003229084" evidence="2">
    <location>
        <begin position="29"/>
        <end position="669"/>
    </location>
</feature>
<proteinExistence type="predicted"/>
<dbReference type="SUPFAM" id="SSF110296">
    <property type="entry name" value="Oligoxyloglucan reducing end-specific cellobiohydrolase"/>
    <property type="match status" value="3"/>
</dbReference>
<protein>
    <submittedName>
        <fullName evidence="4">BNR/Asp-box repeat domain/two component regulator propeller</fullName>
    </submittedName>
</protein>
<accession>E8V8C6</accession>
<dbReference type="RefSeq" id="WP_013567562.1">
    <property type="nucleotide sequence ID" value="NC_014963.1"/>
</dbReference>
<sequence>MAPQYPRFPLLSSTVLAFTLALSSYASAAPWLPTGPEGGDARAFAGDPTDHLHIYLGTLTGWIYDTHDGGKQWTRLARVGQRDDLVLDNIVVDPSNSKHLVIGAHVIDRPDGGIYSSMDSGKSWTSSKQMQGHSVLALSFAPSDPKILIAGALDGVYRSTDGGNDWKLITPAGSMELHEIESIAIDPKDPSTIYAGTWHLPWKTSDGGANWHNIKEGIIDDSDVFSIIVDPKNPQVVYASACSGIYKSDSAGVQFKKVQGIPSTARRTRVLMQDPTRSDVVFAGTTEGLFRTADSGKTWVRNTANEVIVNDVFVDPKQPDHVLLATDRGGIVIAEDGGFSFHASNNGFSARQITAFAAGHTNPSELAVGVVNDKTFGGVFTSTDGGIKWAQQSDGLVGRDVFALTRTAEDTLLAGTSHGIFRLEAGKWKESGLLLSPVVVPPVAPPRRKGAPAKKAPVARRVPPPPAVHFDGAVYAFASSGNTIYAAAGDNVVVSPTGGIGWQTVEPLKNKEWRNIAVQGTRVVVGGLKVLALSSNSGADWHEIPAPPSISLMRALSMDDTGSIWVGGREGLVVSKDDGATWTKVHENYLNDVNNIFFDKAGERILVTNNRPTLVYAISVPAMKFTYMESGWNLRFVRPVGDHLVGATFFDGIVLQPRMMDSPVVTASK</sequence>
<dbReference type="STRING" id="401053.AciPR4_0996"/>
<keyword evidence="5" id="KW-1185">Reference proteome</keyword>
<dbReference type="InterPro" id="IPR031778">
    <property type="entry name" value="Sortilin_N"/>
</dbReference>
<feature type="signal peptide" evidence="2">
    <location>
        <begin position="1"/>
        <end position="28"/>
    </location>
</feature>
<dbReference type="Proteomes" id="UP000006844">
    <property type="component" value="Chromosome"/>
</dbReference>
<dbReference type="KEGG" id="tsa:AciPR4_0996"/>
<dbReference type="InterPro" id="IPR052025">
    <property type="entry name" value="Xyloglucanase_GH74"/>
</dbReference>
<dbReference type="Gene3D" id="2.130.10.10">
    <property type="entry name" value="YVTN repeat-like/Quinoprotein amine dehydrogenase"/>
    <property type="match status" value="5"/>
</dbReference>
<evidence type="ECO:0000313" key="4">
    <source>
        <dbReference type="EMBL" id="ADV81829.1"/>
    </source>
</evidence>
<evidence type="ECO:0000256" key="2">
    <source>
        <dbReference type="SAM" id="SignalP"/>
    </source>
</evidence>
<keyword evidence="2" id="KW-0732">Signal</keyword>
<evidence type="ECO:0000256" key="1">
    <source>
        <dbReference type="ARBA" id="ARBA00022737"/>
    </source>
</evidence>
<organism evidence="4 5">
    <name type="scientific">Terriglobus saanensis (strain ATCC BAA-1853 / DSM 23119 / SP1PR4)</name>
    <dbReference type="NCBI Taxonomy" id="401053"/>
    <lineage>
        <taxon>Bacteria</taxon>
        <taxon>Pseudomonadati</taxon>
        <taxon>Acidobacteriota</taxon>
        <taxon>Terriglobia</taxon>
        <taxon>Terriglobales</taxon>
        <taxon>Acidobacteriaceae</taxon>
        <taxon>Terriglobus</taxon>
    </lineage>
</organism>
<dbReference type="GO" id="GO:0010411">
    <property type="term" value="P:xyloglucan metabolic process"/>
    <property type="evidence" value="ECO:0007669"/>
    <property type="project" value="TreeGrafter"/>
</dbReference>
<dbReference type="EMBL" id="CP002467">
    <property type="protein sequence ID" value="ADV81829.1"/>
    <property type="molecule type" value="Genomic_DNA"/>
</dbReference>
<dbReference type="HOGENOM" id="CLU_399504_0_0_0"/>
<reference evidence="4 5" key="1">
    <citation type="journal article" date="2012" name="Stand. Genomic Sci.">
        <title>Complete genome sequence of Terriglobus saanensis type strain SP1PR4(T), an Acidobacteria from tundra soil.</title>
        <authorList>
            <person name="Rawat S.R."/>
            <person name="Mannisto M.K."/>
            <person name="Starovoytov V."/>
            <person name="Goodwin L."/>
            <person name="Nolan M."/>
            <person name="Hauser L."/>
            <person name="Land M."/>
            <person name="Davenport K.W."/>
            <person name="Woyke T."/>
            <person name="Haggblom M.M."/>
        </authorList>
    </citation>
    <scope>NUCLEOTIDE SEQUENCE</scope>
    <source>
        <strain evidence="5">ATCC BAA-1853 / DSM 23119 / SP1PR4</strain>
    </source>
</reference>
<evidence type="ECO:0000259" key="3">
    <source>
        <dbReference type="Pfam" id="PF15902"/>
    </source>
</evidence>
<dbReference type="eggNOG" id="COG3292">
    <property type="taxonomic scope" value="Bacteria"/>
</dbReference>